<organism evidence="1 2">
    <name type="scientific">Brassica cretica</name>
    <name type="common">Mustard</name>
    <dbReference type="NCBI Taxonomy" id="69181"/>
    <lineage>
        <taxon>Eukaryota</taxon>
        <taxon>Viridiplantae</taxon>
        <taxon>Streptophyta</taxon>
        <taxon>Embryophyta</taxon>
        <taxon>Tracheophyta</taxon>
        <taxon>Spermatophyta</taxon>
        <taxon>Magnoliopsida</taxon>
        <taxon>eudicotyledons</taxon>
        <taxon>Gunneridae</taxon>
        <taxon>Pentapetalae</taxon>
        <taxon>rosids</taxon>
        <taxon>malvids</taxon>
        <taxon>Brassicales</taxon>
        <taxon>Brassicaceae</taxon>
        <taxon>Brassiceae</taxon>
        <taxon>Brassica</taxon>
    </lineage>
</organism>
<dbReference type="EMBL" id="QGKV02000759">
    <property type="protein sequence ID" value="KAF3564853.1"/>
    <property type="molecule type" value="Genomic_DNA"/>
</dbReference>
<comment type="caution">
    <text evidence="1">The sequence shown here is derived from an EMBL/GenBank/DDBJ whole genome shotgun (WGS) entry which is preliminary data.</text>
</comment>
<evidence type="ECO:0000313" key="2">
    <source>
        <dbReference type="Proteomes" id="UP000266723"/>
    </source>
</evidence>
<gene>
    <name evidence="1" type="ORF">DY000_02014013</name>
</gene>
<reference evidence="1 2" key="1">
    <citation type="journal article" date="2020" name="BMC Genomics">
        <title>Intraspecific diversification of the crop wild relative Brassica cretica Lam. using demographic model selection.</title>
        <authorList>
            <person name="Kioukis A."/>
            <person name="Michalopoulou V.A."/>
            <person name="Briers L."/>
            <person name="Pirintsos S."/>
            <person name="Studholme D.J."/>
            <person name="Pavlidis P."/>
            <person name="Sarris P.F."/>
        </authorList>
    </citation>
    <scope>NUCLEOTIDE SEQUENCE [LARGE SCALE GENOMIC DNA]</scope>
    <source>
        <strain evidence="2">cv. PFS-1207/04</strain>
    </source>
</reference>
<name>A0ABQ7CYY0_BRACR</name>
<dbReference type="Proteomes" id="UP000266723">
    <property type="component" value="Unassembled WGS sequence"/>
</dbReference>
<keyword evidence="2" id="KW-1185">Reference proteome</keyword>
<protein>
    <submittedName>
        <fullName evidence="1">Uncharacterized protein</fullName>
    </submittedName>
</protein>
<evidence type="ECO:0000313" key="1">
    <source>
        <dbReference type="EMBL" id="KAF3564853.1"/>
    </source>
</evidence>
<accession>A0ABQ7CYY0</accession>
<proteinExistence type="predicted"/>
<sequence length="232" mass="27347">MSLWRLEIDHTLALQSLLPVIKRSHLLSPSSSSLATSSHLHVSPSISWSPSLTIIFWEASPRTVNFISVLLFIPTDLENERDTFGKVSLSAFQIILQIDKLRKRARYLWKGLVVSFPDHSSDRQTEVTVSSVVYFIQWLREVLLYRRICVEITGCTGKHFCTTYELREYREELLYYVAIVCVEIVRRTGKHFCTTHELREYGEALLYYVALCMRRMWEYREALLYYTYFCYT</sequence>